<dbReference type="EMBL" id="JH668760">
    <property type="protein sequence ID" value="KAG6461581.1"/>
    <property type="molecule type" value="Genomic_DNA"/>
</dbReference>
<evidence type="ECO:0000313" key="3">
    <source>
        <dbReference type="EMBL" id="KAG6461581.1"/>
    </source>
</evidence>
<keyword evidence="4" id="KW-1185">Reference proteome</keyword>
<comment type="caution">
    <text evidence="3">The sequence shown here is derived from an EMBL/GenBank/DDBJ whole genome shotgun (WGS) entry which is preliminary data.</text>
</comment>
<feature type="region of interest" description="Disordered" evidence="1">
    <location>
        <begin position="149"/>
        <end position="199"/>
    </location>
</feature>
<reference evidence="3" key="2">
    <citation type="submission" date="2020-12" db="EMBL/GenBank/DDBJ databases">
        <authorList>
            <person name="Kanost M."/>
        </authorList>
    </citation>
    <scope>NUCLEOTIDE SEQUENCE</scope>
</reference>
<evidence type="ECO:0000313" key="4">
    <source>
        <dbReference type="Proteomes" id="UP000791440"/>
    </source>
</evidence>
<dbReference type="AlphaFoldDB" id="A0A921ZPK8"/>
<dbReference type="Proteomes" id="UP000791440">
    <property type="component" value="Unassembled WGS sequence"/>
</dbReference>
<feature type="region of interest" description="Disordered" evidence="1">
    <location>
        <begin position="448"/>
        <end position="470"/>
    </location>
</feature>
<feature type="compositionally biased region" description="Basic and acidic residues" evidence="1">
    <location>
        <begin position="149"/>
        <end position="165"/>
    </location>
</feature>
<sequence>MIFYVVFLVVLQSFTNNVEATHKMSATVKPKMDRNLYKKTAELIYLINEIYNNDEDISKEVGNYVNTHNNREMALKQVMKLIQKNYDASKVYKERPKVRMHFISNPEVLEQFKSVLEEKESSSYEDESVASRKLKEILRSLRRQAVFRIDDPESQEKTVPEEQRNAEAIQKSAEDNEKAYPLKKSNVHNSRKKEESKENIENNAWDVITKKYDWDKDNWDAKDKKDWGGKGGNISDEKKSKKDVWGKDKDMWDDKKDKKKEDKWDDWGQKDKKDKNKGLKKKNIYKLDEWGQKEKNDARDDVGKDKKKDNWDDWGEKNDKKDSTWDDVGKHKRKDNWDDLGQKNDKKDKWDTGKDKKKDSWDNWGQQQKKETSNWSVKLKKKVDIKWEQPKNKRKGSDTKDKKNDWDTKWQKKDNWDNWEATTRQKRKTTKRKSESFKKINEWEHYIPKVQSKPKRHEYDRNIPAGAFGRTSIPFVGKKGIYEDK</sequence>
<accession>A0A921ZPK8</accession>
<keyword evidence="2" id="KW-0732">Signal</keyword>
<feature type="compositionally biased region" description="Basic and acidic residues" evidence="1">
    <location>
        <begin position="235"/>
        <end position="277"/>
    </location>
</feature>
<gene>
    <name evidence="3" type="ORF">O3G_MSEX012720</name>
</gene>
<evidence type="ECO:0000256" key="1">
    <source>
        <dbReference type="SAM" id="MobiDB-lite"/>
    </source>
</evidence>
<name>A0A921ZPK8_MANSE</name>
<organism evidence="3 4">
    <name type="scientific">Manduca sexta</name>
    <name type="common">Tobacco hawkmoth</name>
    <name type="synonym">Tobacco hornworm</name>
    <dbReference type="NCBI Taxonomy" id="7130"/>
    <lineage>
        <taxon>Eukaryota</taxon>
        <taxon>Metazoa</taxon>
        <taxon>Ecdysozoa</taxon>
        <taxon>Arthropoda</taxon>
        <taxon>Hexapoda</taxon>
        <taxon>Insecta</taxon>
        <taxon>Pterygota</taxon>
        <taxon>Neoptera</taxon>
        <taxon>Endopterygota</taxon>
        <taxon>Lepidoptera</taxon>
        <taxon>Glossata</taxon>
        <taxon>Ditrysia</taxon>
        <taxon>Bombycoidea</taxon>
        <taxon>Sphingidae</taxon>
        <taxon>Sphinginae</taxon>
        <taxon>Sphingini</taxon>
        <taxon>Manduca</taxon>
    </lineage>
</organism>
<feature type="compositionally biased region" description="Basic and acidic residues" evidence="1">
    <location>
        <begin position="285"/>
        <end position="361"/>
    </location>
</feature>
<reference evidence="3" key="1">
    <citation type="journal article" date="2016" name="Insect Biochem. Mol. Biol.">
        <title>Multifaceted biological insights from a draft genome sequence of the tobacco hornworm moth, Manduca sexta.</title>
        <authorList>
            <person name="Kanost M.R."/>
            <person name="Arrese E.L."/>
            <person name="Cao X."/>
            <person name="Chen Y.R."/>
            <person name="Chellapilla S."/>
            <person name="Goldsmith M.R."/>
            <person name="Grosse-Wilde E."/>
            <person name="Heckel D.G."/>
            <person name="Herndon N."/>
            <person name="Jiang H."/>
            <person name="Papanicolaou A."/>
            <person name="Qu J."/>
            <person name="Soulages J.L."/>
            <person name="Vogel H."/>
            <person name="Walters J."/>
            <person name="Waterhouse R.M."/>
            <person name="Ahn S.J."/>
            <person name="Almeida F.C."/>
            <person name="An C."/>
            <person name="Aqrawi P."/>
            <person name="Bretschneider A."/>
            <person name="Bryant W.B."/>
            <person name="Bucks S."/>
            <person name="Chao H."/>
            <person name="Chevignon G."/>
            <person name="Christen J.M."/>
            <person name="Clarke D.F."/>
            <person name="Dittmer N.T."/>
            <person name="Ferguson L.C.F."/>
            <person name="Garavelou S."/>
            <person name="Gordon K.H.J."/>
            <person name="Gunaratna R.T."/>
            <person name="Han Y."/>
            <person name="Hauser F."/>
            <person name="He Y."/>
            <person name="Heidel-Fischer H."/>
            <person name="Hirsh A."/>
            <person name="Hu Y."/>
            <person name="Jiang H."/>
            <person name="Kalra D."/>
            <person name="Klinner C."/>
            <person name="Konig C."/>
            <person name="Kovar C."/>
            <person name="Kroll A.R."/>
            <person name="Kuwar S.S."/>
            <person name="Lee S.L."/>
            <person name="Lehman R."/>
            <person name="Li K."/>
            <person name="Li Z."/>
            <person name="Liang H."/>
            <person name="Lovelace S."/>
            <person name="Lu Z."/>
            <person name="Mansfield J.H."/>
            <person name="McCulloch K.J."/>
            <person name="Mathew T."/>
            <person name="Morton B."/>
            <person name="Muzny D.M."/>
            <person name="Neunemann D."/>
            <person name="Ongeri F."/>
            <person name="Pauchet Y."/>
            <person name="Pu L.L."/>
            <person name="Pyrousis I."/>
            <person name="Rao X.J."/>
            <person name="Redding A."/>
            <person name="Roesel C."/>
            <person name="Sanchez-Gracia A."/>
            <person name="Schaack S."/>
            <person name="Shukla A."/>
            <person name="Tetreau G."/>
            <person name="Wang Y."/>
            <person name="Xiong G.H."/>
            <person name="Traut W."/>
            <person name="Walsh T.K."/>
            <person name="Worley K.C."/>
            <person name="Wu D."/>
            <person name="Wu W."/>
            <person name="Wu Y.Q."/>
            <person name="Zhang X."/>
            <person name="Zou Z."/>
            <person name="Zucker H."/>
            <person name="Briscoe A.D."/>
            <person name="Burmester T."/>
            <person name="Clem R.J."/>
            <person name="Feyereisen R."/>
            <person name="Grimmelikhuijzen C.J.P."/>
            <person name="Hamodrakas S.J."/>
            <person name="Hansson B.S."/>
            <person name="Huguet E."/>
            <person name="Jermiin L.S."/>
            <person name="Lan Q."/>
            <person name="Lehman H.K."/>
            <person name="Lorenzen M."/>
            <person name="Merzendorfer H."/>
            <person name="Michalopoulos I."/>
            <person name="Morton D.B."/>
            <person name="Muthukrishnan S."/>
            <person name="Oakeshott J.G."/>
            <person name="Palmer W."/>
            <person name="Park Y."/>
            <person name="Passarelli A.L."/>
            <person name="Rozas J."/>
            <person name="Schwartz L.M."/>
            <person name="Smith W."/>
            <person name="Southgate A."/>
            <person name="Vilcinskas A."/>
            <person name="Vogt R."/>
            <person name="Wang P."/>
            <person name="Werren J."/>
            <person name="Yu X.Q."/>
            <person name="Zhou J.J."/>
            <person name="Brown S.J."/>
            <person name="Scherer S.E."/>
            <person name="Richards S."/>
            <person name="Blissard G.W."/>
        </authorList>
    </citation>
    <scope>NUCLEOTIDE SEQUENCE</scope>
</reference>
<protein>
    <submittedName>
        <fullName evidence="3">Uncharacterized protein</fullName>
    </submittedName>
</protein>
<evidence type="ECO:0000256" key="2">
    <source>
        <dbReference type="SAM" id="SignalP"/>
    </source>
</evidence>
<feature type="compositionally biased region" description="Basic and acidic residues" evidence="1">
    <location>
        <begin position="382"/>
        <end position="416"/>
    </location>
</feature>
<proteinExistence type="predicted"/>
<feature type="chain" id="PRO_5037955971" evidence="2">
    <location>
        <begin position="21"/>
        <end position="485"/>
    </location>
</feature>
<feature type="region of interest" description="Disordered" evidence="1">
    <location>
        <begin position="218"/>
        <end position="436"/>
    </location>
</feature>
<feature type="compositionally biased region" description="Basic and acidic residues" evidence="1">
    <location>
        <begin position="218"/>
        <end position="228"/>
    </location>
</feature>
<feature type="signal peptide" evidence="2">
    <location>
        <begin position="1"/>
        <end position="20"/>
    </location>
</feature>